<comment type="caution">
    <text evidence="1">The sequence shown here is derived from an EMBL/GenBank/DDBJ whole genome shotgun (WGS) entry which is preliminary data.</text>
</comment>
<evidence type="ECO:0000313" key="1">
    <source>
        <dbReference type="EMBL" id="KYG65540.1"/>
    </source>
</evidence>
<gene>
    <name evidence="1" type="ORF">AZI86_00220</name>
</gene>
<accession>A0A150WMA3</accession>
<keyword evidence="2" id="KW-1185">Reference proteome</keyword>
<dbReference type="EMBL" id="LUKE01000001">
    <property type="protein sequence ID" value="KYG65540.1"/>
    <property type="molecule type" value="Genomic_DNA"/>
</dbReference>
<protein>
    <submittedName>
        <fullName evidence="1">Uncharacterized protein</fullName>
    </submittedName>
</protein>
<dbReference type="AlphaFoldDB" id="A0A150WMA3"/>
<sequence length="163" mass="18446">MKNTSCCSCLSPKAPLACGLCEESVCKSCAQFLDESSFAFIKKKPDVISHTTYCPNCFDNNVAAELQKYNEDIEKARNIAVFDKAQAKETRNFKRFNETYSVRECPDREETLLRLAFQAVRSGFNAIIEVEISSKKVRESSRQRTIYSGLAQAAMLNEGKRFK</sequence>
<organism evidence="1 2">
    <name type="scientific">Bdellovibrio bacteriovorus</name>
    <dbReference type="NCBI Taxonomy" id="959"/>
    <lineage>
        <taxon>Bacteria</taxon>
        <taxon>Pseudomonadati</taxon>
        <taxon>Bdellovibrionota</taxon>
        <taxon>Bdellovibrionia</taxon>
        <taxon>Bdellovibrionales</taxon>
        <taxon>Pseudobdellovibrionaceae</taxon>
        <taxon>Bdellovibrio</taxon>
    </lineage>
</organism>
<dbReference type="RefSeq" id="WP_061833084.1">
    <property type="nucleotide sequence ID" value="NZ_LUKE01000001.1"/>
</dbReference>
<proteinExistence type="predicted"/>
<reference evidence="1 2" key="1">
    <citation type="submission" date="2016-03" db="EMBL/GenBank/DDBJ databases">
        <authorList>
            <person name="Ploux O."/>
        </authorList>
    </citation>
    <scope>NUCLEOTIDE SEQUENCE [LARGE SCALE GENOMIC DNA]</scope>
    <source>
        <strain evidence="1 2">R0</strain>
    </source>
</reference>
<name>A0A150WMA3_BDEBC</name>
<dbReference type="Proteomes" id="UP000075320">
    <property type="component" value="Unassembled WGS sequence"/>
</dbReference>
<evidence type="ECO:0000313" key="2">
    <source>
        <dbReference type="Proteomes" id="UP000075320"/>
    </source>
</evidence>